<dbReference type="AlphaFoldDB" id="A0A931GJB6"/>
<accession>A0A931GJB6</accession>
<comment type="caution">
    <text evidence="1">The sequence shown here is derived from an EMBL/GenBank/DDBJ whole genome shotgun (WGS) entry which is preliminary data.</text>
</comment>
<keyword evidence="2" id="KW-1185">Reference proteome</keyword>
<dbReference type="RefSeq" id="WP_197011654.1">
    <property type="nucleotide sequence ID" value="NZ_BAABES010000026.1"/>
</dbReference>
<organism evidence="1 2">
    <name type="scientific">Actinomadura viridis</name>
    <dbReference type="NCBI Taxonomy" id="58110"/>
    <lineage>
        <taxon>Bacteria</taxon>
        <taxon>Bacillati</taxon>
        <taxon>Actinomycetota</taxon>
        <taxon>Actinomycetes</taxon>
        <taxon>Streptosporangiales</taxon>
        <taxon>Thermomonosporaceae</taxon>
        <taxon>Actinomadura</taxon>
    </lineage>
</organism>
<evidence type="ECO:0000313" key="1">
    <source>
        <dbReference type="EMBL" id="MBG6088997.1"/>
    </source>
</evidence>
<evidence type="ECO:0000313" key="2">
    <source>
        <dbReference type="Proteomes" id="UP000614047"/>
    </source>
</evidence>
<dbReference type="Proteomes" id="UP000614047">
    <property type="component" value="Unassembled WGS sequence"/>
</dbReference>
<name>A0A931GJB6_9ACTN</name>
<protein>
    <recommendedName>
        <fullName evidence="3">Secreted protein</fullName>
    </recommendedName>
</protein>
<dbReference type="EMBL" id="JADOUA010000001">
    <property type="protein sequence ID" value="MBG6088997.1"/>
    <property type="molecule type" value="Genomic_DNA"/>
</dbReference>
<reference evidence="1" key="1">
    <citation type="submission" date="2020-11" db="EMBL/GenBank/DDBJ databases">
        <title>Sequencing the genomes of 1000 actinobacteria strains.</title>
        <authorList>
            <person name="Klenk H.-P."/>
        </authorList>
    </citation>
    <scope>NUCLEOTIDE SEQUENCE</scope>
    <source>
        <strain evidence="1">DSM 43175</strain>
    </source>
</reference>
<evidence type="ECO:0008006" key="3">
    <source>
        <dbReference type="Google" id="ProtNLM"/>
    </source>
</evidence>
<proteinExistence type="predicted"/>
<sequence>MGSPVVLLDIDGVLNPFKRPHRGYRRHRCSPNGVTFKLWLNSGHGRVLLELAETTGAELAWASYWCDEANVWVCPRIGLPELPFVPIPRYPGITEGGTRGAWKARHVASWAQRRPFVWFEDEPDVTDCVAAEPGVGDHLLVPVDPQVGLTGEHIERAAGWLRSLGG</sequence>
<dbReference type="Pfam" id="PF18143">
    <property type="entry name" value="HAD_SAK_2"/>
    <property type="match status" value="1"/>
</dbReference>
<gene>
    <name evidence="1" type="ORF">IW256_003110</name>
</gene>